<organism evidence="1 2">
    <name type="scientific">Corchorus capsularis</name>
    <name type="common">Jute</name>
    <dbReference type="NCBI Taxonomy" id="210143"/>
    <lineage>
        <taxon>Eukaryota</taxon>
        <taxon>Viridiplantae</taxon>
        <taxon>Streptophyta</taxon>
        <taxon>Embryophyta</taxon>
        <taxon>Tracheophyta</taxon>
        <taxon>Spermatophyta</taxon>
        <taxon>Magnoliopsida</taxon>
        <taxon>eudicotyledons</taxon>
        <taxon>Gunneridae</taxon>
        <taxon>Pentapetalae</taxon>
        <taxon>rosids</taxon>
        <taxon>malvids</taxon>
        <taxon>Malvales</taxon>
        <taxon>Malvaceae</taxon>
        <taxon>Grewioideae</taxon>
        <taxon>Apeibeae</taxon>
        <taxon>Corchorus</taxon>
    </lineage>
</organism>
<name>A0A1R3JZK7_COCAP</name>
<gene>
    <name evidence="1" type="ORF">CCACVL1_03404</name>
</gene>
<dbReference type="AlphaFoldDB" id="A0A1R3JZK7"/>
<sequence>MILRAEFNFPFCVDSTRCRVASQQQTVHMIPKFLPPRSHERSTIRTPMANRRTSDHRTFWNVLFTLSSNKVATHPQVLNIRRPREAHLDTLILAN</sequence>
<proteinExistence type="predicted"/>
<comment type="caution">
    <text evidence="1">The sequence shown here is derived from an EMBL/GenBank/DDBJ whole genome shotgun (WGS) entry which is preliminary data.</text>
</comment>
<protein>
    <submittedName>
        <fullName evidence="1">Uncharacterized protein</fullName>
    </submittedName>
</protein>
<dbReference type="EMBL" id="AWWV01006674">
    <property type="protein sequence ID" value="OMP00285.1"/>
    <property type="molecule type" value="Genomic_DNA"/>
</dbReference>
<evidence type="ECO:0000313" key="1">
    <source>
        <dbReference type="EMBL" id="OMP00285.1"/>
    </source>
</evidence>
<accession>A0A1R3JZK7</accession>
<dbReference type="Proteomes" id="UP000188268">
    <property type="component" value="Unassembled WGS sequence"/>
</dbReference>
<evidence type="ECO:0000313" key="2">
    <source>
        <dbReference type="Proteomes" id="UP000188268"/>
    </source>
</evidence>
<keyword evidence="2" id="KW-1185">Reference proteome</keyword>
<dbReference type="Gramene" id="OMP00285">
    <property type="protein sequence ID" value="OMP00285"/>
    <property type="gene ID" value="CCACVL1_03404"/>
</dbReference>
<reference evidence="1 2" key="1">
    <citation type="submission" date="2013-09" db="EMBL/GenBank/DDBJ databases">
        <title>Corchorus capsularis genome sequencing.</title>
        <authorList>
            <person name="Alam M."/>
            <person name="Haque M.S."/>
            <person name="Islam M.S."/>
            <person name="Emdad E.M."/>
            <person name="Islam M.M."/>
            <person name="Ahmed B."/>
            <person name="Halim A."/>
            <person name="Hossen Q.M.M."/>
            <person name="Hossain M.Z."/>
            <person name="Ahmed R."/>
            <person name="Khan M.M."/>
            <person name="Islam R."/>
            <person name="Rashid M.M."/>
            <person name="Khan S.A."/>
            <person name="Rahman M.S."/>
            <person name="Alam M."/>
        </authorList>
    </citation>
    <scope>NUCLEOTIDE SEQUENCE [LARGE SCALE GENOMIC DNA]</scope>
    <source>
        <strain evidence="2">cv. CVL-1</strain>
        <tissue evidence="1">Whole seedling</tissue>
    </source>
</reference>